<comment type="caution">
    <text evidence="2">The sequence shown here is derived from an EMBL/GenBank/DDBJ whole genome shotgun (WGS) entry which is preliminary data.</text>
</comment>
<sequence>GGGGSGGGPTNQQTAAAQNKRATPCVRSRSELRRILHDKLEWNEKTAALDLTLLVCADESDPAEAELIVVSSGCVATTTRYVRSDIVEAQRRREKEERAREMTPEVVKLVDVEPEKPPRVEEKMLPNCEDCSTVPLSIPTPAIPSAPPGDELFRFDPSSKTHKCKVLNQIARSVQKAWCGLLFVPAYQLGQATSFIRALNPKPDSSHYVDGYISRLCCLEDLLWALRSARGLLNVEPPLAYSIWHSMREEDMAQLSEYSELTCTCVTATLHERAQSPPSLLNGSELWPSVVVPPRNCQPPRLPWPISPTEASPLDDLFNDES</sequence>
<feature type="non-terminal residue" evidence="2">
    <location>
        <position position="1"/>
    </location>
</feature>
<feature type="region of interest" description="Disordered" evidence="1">
    <location>
        <begin position="1"/>
        <end position="24"/>
    </location>
</feature>
<dbReference type="Proteomes" id="UP001432027">
    <property type="component" value="Unassembled WGS sequence"/>
</dbReference>
<gene>
    <name evidence="2" type="ORF">PENTCL1PPCAC_2915</name>
</gene>
<protein>
    <submittedName>
        <fullName evidence="2">Uncharacterized protein</fullName>
    </submittedName>
</protein>
<dbReference type="AlphaFoldDB" id="A0AAV5SE86"/>
<evidence type="ECO:0000313" key="3">
    <source>
        <dbReference type="Proteomes" id="UP001432027"/>
    </source>
</evidence>
<reference evidence="2" key="1">
    <citation type="submission" date="2023-10" db="EMBL/GenBank/DDBJ databases">
        <title>Genome assembly of Pristionchus species.</title>
        <authorList>
            <person name="Yoshida K."/>
            <person name="Sommer R.J."/>
        </authorList>
    </citation>
    <scope>NUCLEOTIDE SEQUENCE</scope>
    <source>
        <strain evidence="2">RS0144</strain>
    </source>
</reference>
<evidence type="ECO:0000313" key="2">
    <source>
        <dbReference type="EMBL" id="GMS80740.1"/>
    </source>
</evidence>
<organism evidence="2 3">
    <name type="scientific">Pristionchus entomophagus</name>
    <dbReference type="NCBI Taxonomy" id="358040"/>
    <lineage>
        <taxon>Eukaryota</taxon>
        <taxon>Metazoa</taxon>
        <taxon>Ecdysozoa</taxon>
        <taxon>Nematoda</taxon>
        <taxon>Chromadorea</taxon>
        <taxon>Rhabditida</taxon>
        <taxon>Rhabditina</taxon>
        <taxon>Diplogasteromorpha</taxon>
        <taxon>Diplogasteroidea</taxon>
        <taxon>Neodiplogasteridae</taxon>
        <taxon>Pristionchus</taxon>
    </lineage>
</organism>
<feature type="compositionally biased region" description="Polar residues" evidence="1">
    <location>
        <begin position="10"/>
        <end position="21"/>
    </location>
</feature>
<accession>A0AAV5SE86</accession>
<keyword evidence="3" id="KW-1185">Reference proteome</keyword>
<feature type="region of interest" description="Disordered" evidence="1">
    <location>
        <begin position="301"/>
        <end position="322"/>
    </location>
</feature>
<evidence type="ECO:0000256" key="1">
    <source>
        <dbReference type="SAM" id="MobiDB-lite"/>
    </source>
</evidence>
<name>A0AAV5SE86_9BILA</name>
<proteinExistence type="predicted"/>
<dbReference type="EMBL" id="BTSX01000001">
    <property type="protein sequence ID" value="GMS80740.1"/>
    <property type="molecule type" value="Genomic_DNA"/>
</dbReference>